<dbReference type="KEGG" id="pfj:MYCFIDRAFT_183938"/>
<dbReference type="Proteomes" id="UP000016932">
    <property type="component" value="Unassembled WGS sequence"/>
</dbReference>
<accession>M2YLI7</accession>
<name>M2YLI7_PSEFD</name>
<reference evidence="1 2" key="1">
    <citation type="journal article" date="2012" name="PLoS Pathog.">
        <title>Diverse lifestyles and strategies of plant pathogenesis encoded in the genomes of eighteen Dothideomycetes fungi.</title>
        <authorList>
            <person name="Ohm R.A."/>
            <person name="Feau N."/>
            <person name="Henrissat B."/>
            <person name="Schoch C.L."/>
            <person name="Horwitz B.A."/>
            <person name="Barry K.W."/>
            <person name="Condon B.J."/>
            <person name="Copeland A.C."/>
            <person name="Dhillon B."/>
            <person name="Glaser F."/>
            <person name="Hesse C.N."/>
            <person name="Kosti I."/>
            <person name="LaButti K."/>
            <person name="Lindquist E.A."/>
            <person name="Lucas S."/>
            <person name="Salamov A.A."/>
            <person name="Bradshaw R.E."/>
            <person name="Ciuffetti L."/>
            <person name="Hamelin R.C."/>
            <person name="Kema G.H.J."/>
            <person name="Lawrence C."/>
            <person name="Scott J.A."/>
            <person name="Spatafora J.W."/>
            <person name="Turgeon B.G."/>
            <person name="de Wit P.J.G.M."/>
            <person name="Zhong S."/>
            <person name="Goodwin S.B."/>
            <person name="Grigoriev I.V."/>
        </authorList>
    </citation>
    <scope>NUCLEOTIDE SEQUENCE [LARGE SCALE GENOMIC DNA]</scope>
    <source>
        <strain evidence="1 2">CIRAD86</strain>
    </source>
</reference>
<sequence>MPCTPETADTKYVSHRSRAKTVLISAHDNTFVIFASDLETKLANKIGWTAPGDRSTMARLLCRAWTRFWRNCL</sequence>
<dbReference type="HOGENOM" id="CLU_2705891_0_0_1"/>
<dbReference type="VEuPathDB" id="FungiDB:MYCFIDRAFT_183938"/>
<proteinExistence type="predicted"/>
<dbReference type="RefSeq" id="XP_007930948.1">
    <property type="nucleotide sequence ID" value="XM_007932757.1"/>
</dbReference>
<evidence type="ECO:0000313" key="1">
    <source>
        <dbReference type="EMBL" id="EME78605.1"/>
    </source>
</evidence>
<dbReference type="GeneID" id="19334704"/>
<dbReference type="AlphaFoldDB" id="M2YLI7"/>
<organism evidence="1 2">
    <name type="scientific">Pseudocercospora fijiensis (strain CIRAD86)</name>
    <name type="common">Black leaf streak disease fungus</name>
    <name type="synonym">Mycosphaerella fijiensis</name>
    <dbReference type="NCBI Taxonomy" id="383855"/>
    <lineage>
        <taxon>Eukaryota</taxon>
        <taxon>Fungi</taxon>
        <taxon>Dikarya</taxon>
        <taxon>Ascomycota</taxon>
        <taxon>Pezizomycotina</taxon>
        <taxon>Dothideomycetes</taxon>
        <taxon>Dothideomycetidae</taxon>
        <taxon>Mycosphaerellales</taxon>
        <taxon>Mycosphaerellaceae</taxon>
        <taxon>Pseudocercospora</taxon>
    </lineage>
</organism>
<dbReference type="EMBL" id="KB446563">
    <property type="protein sequence ID" value="EME78605.1"/>
    <property type="molecule type" value="Genomic_DNA"/>
</dbReference>
<protein>
    <submittedName>
        <fullName evidence="1">Uncharacterized protein</fullName>
    </submittedName>
</protein>
<keyword evidence="2" id="KW-1185">Reference proteome</keyword>
<evidence type="ECO:0000313" key="2">
    <source>
        <dbReference type="Proteomes" id="UP000016932"/>
    </source>
</evidence>
<gene>
    <name evidence="1" type="ORF">MYCFIDRAFT_183938</name>
</gene>